<sequence>MKYRRCTILDMRYAEVEYRIADLYRLHRYDAFANPDKVGLGRCGCGEDMYYAGHDLHFGRAVAAALKLGDECRACKAEIYYHDDVKQWFHRADVGERPTCRFGDGPVTELVE</sequence>
<dbReference type="KEGG" id="vg:26632214"/>
<gene>
    <name evidence="1" type="ORF">SEA_ARCHIE_107</name>
</gene>
<evidence type="ECO:0000313" key="2">
    <source>
        <dbReference type="Proteomes" id="UP000201697"/>
    </source>
</evidence>
<organism evidence="1 2">
    <name type="scientific">Mycobacterium phage Archie</name>
    <dbReference type="NCBI Taxonomy" id="1718599"/>
    <lineage>
        <taxon>Viruses</taxon>
        <taxon>Duplodnaviria</taxon>
        <taxon>Heunggongvirae</taxon>
        <taxon>Uroviricota</taxon>
        <taxon>Caudoviricetes</taxon>
        <taxon>Vilmaviridae</taxon>
        <taxon>Lclasvirinae</taxon>
        <taxon>Faithunavirus</taxon>
        <taxon>Faithunavirus archie</taxon>
    </lineage>
</organism>
<dbReference type="GeneID" id="26632214"/>
<proteinExistence type="predicted"/>
<keyword evidence="2" id="KW-1185">Reference proteome</keyword>
<dbReference type="Proteomes" id="UP000201697">
    <property type="component" value="Segment"/>
</dbReference>
<dbReference type="RefSeq" id="YP_009205571.1">
    <property type="nucleotide sequence ID" value="NC_028878.1"/>
</dbReference>
<accession>A0A0M4QZX6</accession>
<evidence type="ECO:0000313" key="1">
    <source>
        <dbReference type="EMBL" id="ALF00410.1"/>
    </source>
</evidence>
<protein>
    <submittedName>
        <fullName evidence="1">Uncharacterized protein</fullName>
    </submittedName>
</protein>
<name>A0A0M4QZX6_9CAUD</name>
<reference evidence="1 2" key="1">
    <citation type="submission" date="2015-08" db="EMBL/GenBank/DDBJ databases">
        <authorList>
            <person name="Clarke R.M."/>
            <person name="Taylor B.J."/>
            <person name="Thorniley A.J."/>
            <person name="Dasenko M.A."/>
            <person name="Denver D.R."/>
            <person name="Garcia-Ruiz H."/>
            <person name="Hoyer J.S."/>
            <person name="Jogdeo S."/>
            <person name="Sullivan C.M."/>
            <person name="Peterson M.R."/>
            <person name="Rowley E.R."/>
            <person name="Schnitzler C.E."/>
            <person name="Vining K.J."/>
            <person name="Almabruk K.H."/>
            <person name="Banawas S."/>
            <person name="Beatty C."/>
            <person name="Bullock C.J."/>
            <person name="Cappellazzi J.E."/>
            <person name="Chagani S.E."/>
            <person name="Chatterjee P."/>
            <person name="Cram E.D."/>
            <person name="Elorriaga M.E."/>
            <person name="Esser M."/>
            <person name="Fellows E.J."/>
            <person name="Garcia G.R."/>
            <person name="Gullaba J.M."/>
            <person name="Kinsley M.A."/>
            <person name="Luo F."/>
            <person name="McGinnis M."/>
            <person name="Paquette C.E."/>
            <person name="Reddekopp R.L."/>
            <person name="Rosen K.L."/>
            <person name="Sahlfeld L.M."/>
            <person name="Vondras A.M."/>
            <person name="Wang J.X."/>
            <person name="Weiss E.S."/>
            <person name="Wernick R."/>
            <person name="Abuelizz H.A."/>
            <person name="Amaro Y."/>
            <person name="Archer C.L."/>
            <person name="Basu A."/>
            <person name="Bellinger M.R."/>
            <person name="Johnson S.F."/>
            <person name="Kitchen S.A."/>
            <person name="Li M."/>
            <person name="Morey-Castro K.E."/>
            <person name="Lavalleur H.J."/>
            <person name="Rangel L.J."/>
            <person name="Ree J.F."/>
            <person name="Shay S.D."/>
            <person name="Sheng Y."/>
            <person name="Smyth J.C."/>
            <person name="Stamm E.A."/>
            <person name="Taylor C.R."/>
            <person name="Vining O.B."/>
            <person name="Wanzeck K.M."/>
            <person name="Watson G."/>
            <person name="Bruck A.J."/>
            <person name="Anders K.R."/>
            <person name="Bradley K.W."/>
            <person name="Asai D.J."/>
            <person name="Bowman C.A."/>
            <person name="Russell D.A."/>
            <person name="Pope W.H."/>
            <person name="Jacobs-Sera D."/>
            <person name="Hendrix R.W."/>
            <person name="Hatfull G.F."/>
        </authorList>
    </citation>
    <scope>NUCLEOTIDE SEQUENCE [LARGE SCALE GENOMIC DNA]</scope>
</reference>
<dbReference type="EMBL" id="KT591489">
    <property type="protein sequence ID" value="ALF00410.1"/>
    <property type="molecule type" value="Genomic_DNA"/>
</dbReference>